<dbReference type="InterPro" id="IPR050992">
    <property type="entry name" value="CheZ_family_phosphatases"/>
</dbReference>
<reference evidence="10" key="1">
    <citation type="journal article" date="2020" name="mSystems">
        <title>Genome- and Community-Level Interaction Insights into Carbon Utilization and Element Cycling Functions of Hydrothermarchaeota in Hydrothermal Sediment.</title>
        <authorList>
            <person name="Zhou Z."/>
            <person name="Liu Y."/>
            <person name="Xu W."/>
            <person name="Pan J."/>
            <person name="Luo Z.H."/>
            <person name="Li M."/>
        </authorList>
    </citation>
    <scope>NUCLEOTIDE SEQUENCE [LARGE SCALE GENOMIC DNA]</scope>
    <source>
        <strain evidence="10">SpSt-456</strain>
    </source>
</reference>
<keyword evidence="8" id="KW-0904">Protein phosphatase</keyword>
<evidence type="ECO:0000256" key="4">
    <source>
        <dbReference type="ARBA" id="ARBA00022490"/>
    </source>
</evidence>
<evidence type="ECO:0000256" key="5">
    <source>
        <dbReference type="ARBA" id="ARBA00022500"/>
    </source>
</evidence>
<dbReference type="EMBL" id="DSTK01000019">
    <property type="protein sequence ID" value="HFK96909.1"/>
    <property type="molecule type" value="Genomic_DNA"/>
</dbReference>
<comment type="similarity">
    <text evidence="2">Belongs to the CheZ family.</text>
</comment>
<dbReference type="GO" id="GO:0005737">
    <property type="term" value="C:cytoplasm"/>
    <property type="evidence" value="ECO:0007669"/>
    <property type="project" value="UniProtKB-SubCell"/>
</dbReference>
<dbReference type="Pfam" id="PF04344">
    <property type="entry name" value="CheZ"/>
    <property type="match status" value="1"/>
</dbReference>
<comment type="subcellular location">
    <subcellularLocation>
        <location evidence="1">Cytoplasm</location>
    </subcellularLocation>
</comment>
<sequence length="466" mass="51341">MDMIGKDEWRDLLQLVDDVERTIAETGADSEPAWNRCADALKTLSSTAAMLGMDGLAKAGGALEVHLEQKVRGNGSVSGEARSVFQFAVNALREHLSRASRSESARDIDPHEVLSIVEDPNEGTDPDEPQVSGDHAFAADGADEDAVIDRLVGVPARTAAPSREVEEDKGISSVEEFCRRVQGAVCRFGDGDRYPVAHIEVPLTPEALERLRMLLNPTERLENLRMKVSDESRVTETVLEAIKDFMQALSDGDLSRAEKILGDLAESRHPGLYREIGGIARELHNSLRDFVRTMDPSLREMVEEKIPDSGNRLEHIIKLTETAANTTLDHVEALQKRNEKDQERLEAIGEVLTGLHPLGESAQKKLDEAVAAVRELLGSAQKSHEDLIRILTAQDYQDLTGQIILKIMALLEDLETKLVQLIAKFGVKVDKARKTKEELYGPAHEAVEDALHSQSDVDALLAEFGF</sequence>
<dbReference type="PANTHER" id="PTHR43693:SF1">
    <property type="entry name" value="PROTEIN PHOSPHATASE CHEZ"/>
    <property type="match status" value="1"/>
</dbReference>
<keyword evidence="7" id="KW-0378">Hydrolase</keyword>
<evidence type="ECO:0000256" key="6">
    <source>
        <dbReference type="ARBA" id="ARBA00022779"/>
    </source>
</evidence>
<dbReference type="GO" id="GO:0050920">
    <property type="term" value="P:regulation of chemotaxis"/>
    <property type="evidence" value="ECO:0007669"/>
    <property type="project" value="InterPro"/>
</dbReference>
<name>A0A832EIY0_9BACT</name>
<protein>
    <recommendedName>
        <fullName evidence="3">Protein phosphatase CheZ</fullName>
    </recommendedName>
    <alternativeName>
        <fullName evidence="9">Chemotaxis protein CheZ</fullName>
    </alternativeName>
</protein>
<comment type="caution">
    <text evidence="10">The sequence shown here is derived from an EMBL/GenBank/DDBJ whole genome shotgun (WGS) entry which is preliminary data.</text>
</comment>
<evidence type="ECO:0000313" key="10">
    <source>
        <dbReference type="EMBL" id="HFK96909.1"/>
    </source>
</evidence>
<proteinExistence type="inferred from homology"/>
<dbReference type="GO" id="GO:0009288">
    <property type="term" value="C:bacterial-type flagellum"/>
    <property type="evidence" value="ECO:0007669"/>
    <property type="project" value="InterPro"/>
</dbReference>
<dbReference type="Gene3D" id="1.10.287.500">
    <property type="entry name" value="Helix hairpin bin"/>
    <property type="match status" value="1"/>
</dbReference>
<dbReference type="GO" id="GO:0000160">
    <property type="term" value="P:phosphorelay signal transduction system"/>
    <property type="evidence" value="ECO:0007669"/>
    <property type="project" value="InterPro"/>
</dbReference>
<dbReference type="SUPFAM" id="SSF75708">
    <property type="entry name" value="Chemotaxis phosphatase CheZ"/>
    <property type="match status" value="1"/>
</dbReference>
<evidence type="ECO:0000256" key="9">
    <source>
        <dbReference type="ARBA" id="ARBA00029599"/>
    </source>
</evidence>
<keyword evidence="4" id="KW-0963">Cytoplasm</keyword>
<keyword evidence="5" id="KW-0145">Chemotaxis</keyword>
<dbReference type="GO" id="GO:0097588">
    <property type="term" value="P:archaeal or bacterial-type flagellum-dependent cell motility"/>
    <property type="evidence" value="ECO:0007669"/>
    <property type="project" value="UniProtKB-KW"/>
</dbReference>
<dbReference type="AlphaFoldDB" id="A0A832EIY0"/>
<accession>A0A832EIY0</accession>
<organism evidence="10">
    <name type="scientific">Desulfacinum infernum</name>
    <dbReference type="NCBI Taxonomy" id="35837"/>
    <lineage>
        <taxon>Bacteria</taxon>
        <taxon>Pseudomonadati</taxon>
        <taxon>Thermodesulfobacteriota</taxon>
        <taxon>Syntrophobacteria</taxon>
        <taxon>Syntrophobacterales</taxon>
        <taxon>Syntrophobacteraceae</taxon>
        <taxon>Desulfacinum</taxon>
    </lineage>
</organism>
<dbReference type="GO" id="GO:0004721">
    <property type="term" value="F:phosphoprotein phosphatase activity"/>
    <property type="evidence" value="ECO:0007669"/>
    <property type="project" value="UniProtKB-KW"/>
</dbReference>
<gene>
    <name evidence="10" type="ORF">ENS06_06235</name>
</gene>
<evidence type="ECO:0000256" key="3">
    <source>
        <dbReference type="ARBA" id="ARBA00018484"/>
    </source>
</evidence>
<dbReference type="SUPFAM" id="SSF47226">
    <property type="entry name" value="Histidine-containing phosphotransfer domain, HPT domain"/>
    <property type="match status" value="1"/>
</dbReference>
<dbReference type="GO" id="GO:0006935">
    <property type="term" value="P:chemotaxis"/>
    <property type="evidence" value="ECO:0007669"/>
    <property type="project" value="UniProtKB-KW"/>
</dbReference>
<dbReference type="InterPro" id="IPR007439">
    <property type="entry name" value="Chemotax_Pase_CheZ"/>
</dbReference>
<evidence type="ECO:0000256" key="8">
    <source>
        <dbReference type="ARBA" id="ARBA00022912"/>
    </source>
</evidence>
<dbReference type="PANTHER" id="PTHR43693">
    <property type="entry name" value="PROTEIN PHOSPHATASE CHEZ"/>
    <property type="match status" value="1"/>
</dbReference>
<dbReference type="Gene3D" id="1.20.120.160">
    <property type="entry name" value="HPT domain"/>
    <property type="match status" value="1"/>
</dbReference>
<evidence type="ECO:0000256" key="2">
    <source>
        <dbReference type="ARBA" id="ARBA00005908"/>
    </source>
</evidence>
<evidence type="ECO:0000256" key="7">
    <source>
        <dbReference type="ARBA" id="ARBA00022801"/>
    </source>
</evidence>
<dbReference type="InterPro" id="IPR036641">
    <property type="entry name" value="HPT_dom_sf"/>
</dbReference>
<evidence type="ECO:0000256" key="1">
    <source>
        <dbReference type="ARBA" id="ARBA00004496"/>
    </source>
</evidence>
<keyword evidence="6" id="KW-0283">Flagellar rotation</keyword>